<dbReference type="STRING" id="504728.K649_12840"/>
<dbReference type="EMBL" id="CP001743">
    <property type="protein sequence ID" value="ADD28700.1"/>
    <property type="molecule type" value="Genomic_DNA"/>
</dbReference>
<dbReference type="KEGG" id="mrb:Mrub_1944"/>
<reference evidence="2" key="2">
    <citation type="submission" date="2013-04" db="EMBL/GenBank/DDBJ databases">
        <title>Non-Hybrid, Finished Microbial Genome Assemblies from Long-Read SMRT Sequencing Data.</title>
        <authorList>
            <person name="Klammer A."/>
            <person name="Drake J."/>
            <person name="Heiner C."/>
            <person name="Clum A."/>
            <person name="Copeland A."/>
            <person name="Huddleston J."/>
            <person name="Eichler E."/>
            <person name="Turner S.W."/>
        </authorList>
    </citation>
    <scope>NUCLEOTIDE SEQUENCE</scope>
    <source>
        <strain evidence="2">DSM 1279</strain>
    </source>
</reference>
<organism evidence="2 4">
    <name type="scientific">Meiothermus ruber (strain ATCC 35948 / DSM 1279 / VKM B-1258 / 21)</name>
    <name type="common">Thermus ruber</name>
    <dbReference type="NCBI Taxonomy" id="504728"/>
    <lineage>
        <taxon>Bacteria</taxon>
        <taxon>Thermotogati</taxon>
        <taxon>Deinococcota</taxon>
        <taxon>Deinococci</taxon>
        <taxon>Thermales</taxon>
        <taxon>Thermaceae</taxon>
        <taxon>Meiothermus</taxon>
    </lineage>
</organism>
<dbReference type="AlphaFoldDB" id="D3PTB7"/>
<evidence type="ECO:0000313" key="3">
    <source>
        <dbReference type="Proteomes" id="UP000006655"/>
    </source>
</evidence>
<protein>
    <submittedName>
        <fullName evidence="2">Uncharacterized protein</fullName>
    </submittedName>
</protein>
<evidence type="ECO:0000313" key="2">
    <source>
        <dbReference type="EMBL" id="AGK05854.1"/>
    </source>
</evidence>
<dbReference type="Proteomes" id="UP000013026">
    <property type="component" value="Chromosome"/>
</dbReference>
<reference evidence="2 4" key="3">
    <citation type="submission" date="2013-04" db="EMBL/GenBank/DDBJ databases">
        <authorList>
            <person name="Chin J."/>
            <person name="Alexander D.H."/>
            <person name="Marks P."/>
            <person name="Korlach J."/>
            <person name="Clum A."/>
            <person name="Copeland A."/>
        </authorList>
    </citation>
    <scope>NUCLEOTIDE SEQUENCE [LARGE SCALE GENOMIC DNA]</scope>
    <source>
        <strain evidence="4">ATCC 35948 / DSM 1279 / VKM B-1258 / 21</strain>
        <strain evidence="2">DSM 1279</strain>
    </source>
</reference>
<gene>
    <name evidence="1" type="ordered locus">Mrub_1944</name>
    <name evidence="2" type="ORF">K649_12840</name>
</gene>
<accession>D3PTB7</accession>
<proteinExistence type="predicted"/>
<dbReference type="RefSeq" id="WP_013014199.1">
    <property type="nucleotide sequence ID" value="NC_013946.1"/>
</dbReference>
<dbReference type="PATRIC" id="fig|504728.9.peg.2641"/>
<evidence type="ECO:0000313" key="4">
    <source>
        <dbReference type="Proteomes" id="UP000013026"/>
    </source>
</evidence>
<keyword evidence="3" id="KW-1185">Reference proteome</keyword>
<name>D3PTB7_MEIRD</name>
<dbReference type="EMBL" id="CP005385">
    <property type="protein sequence ID" value="AGK05854.1"/>
    <property type="molecule type" value="Genomic_DNA"/>
</dbReference>
<evidence type="ECO:0000313" key="1">
    <source>
        <dbReference type="EMBL" id="ADD28700.1"/>
    </source>
</evidence>
<reference evidence="1 3" key="1">
    <citation type="journal article" date="2010" name="Stand. Genomic Sci.">
        <title>Complete genome sequence of Meiothermus ruber type strain (21).</title>
        <authorList>
            <person name="Tindall B.J."/>
            <person name="Sikorski J."/>
            <person name="Lucas S."/>
            <person name="Goltsman E."/>
            <person name="Copeland A."/>
            <person name="Glavina Del Rio T."/>
            <person name="Nolan M."/>
            <person name="Tice H."/>
            <person name="Cheng J.F."/>
            <person name="Han C."/>
            <person name="Pitluck S."/>
            <person name="Liolios K."/>
            <person name="Ivanova N."/>
            <person name="Mavromatis K."/>
            <person name="Ovchinnikova G."/>
            <person name="Pati A."/>
            <person name="Fahnrich R."/>
            <person name="Goodwin L."/>
            <person name="Chen A."/>
            <person name="Palaniappan K."/>
            <person name="Land M."/>
            <person name="Hauser L."/>
            <person name="Chang Y.J."/>
            <person name="Jeffries C.D."/>
            <person name="Rohde M."/>
            <person name="Goker M."/>
            <person name="Woyke T."/>
            <person name="Bristow J."/>
            <person name="Eisen J.A."/>
            <person name="Markowitz V."/>
            <person name="Hugenholtz P."/>
            <person name="Kyrpides N.C."/>
            <person name="Klenk H.P."/>
            <person name="Lapidus A."/>
        </authorList>
    </citation>
    <scope>NUCLEOTIDE SEQUENCE [LARGE SCALE GENOMIC DNA]</scope>
    <source>
        <strain evidence="3">ATCC 35948 / DSM 1279 / VKM B-1258 / 21</strain>
        <strain evidence="1">DSM 1279</strain>
    </source>
</reference>
<dbReference type="Proteomes" id="UP000006655">
    <property type="component" value="Chromosome"/>
</dbReference>
<dbReference type="KEGG" id="mre:K649_12840"/>
<sequence>MRPLLNKLLPLTQGGLSMRIDGDSIYLSGLKEDVDLEALRGEIESEWLGMAKQEAILKIRDGILERGKALKPADFDELMAKLQLGRLGGPNSTNTSMPWILSKASETLYKLRLPLPRRWSS</sequence>